<proteinExistence type="predicted"/>
<evidence type="ECO:0000313" key="1">
    <source>
        <dbReference type="EMBL" id="SDZ18369.1"/>
    </source>
</evidence>
<dbReference type="Proteomes" id="UP000199663">
    <property type="component" value="Unassembled WGS sequence"/>
</dbReference>
<dbReference type="EMBL" id="FNQC01000007">
    <property type="protein sequence ID" value="SDZ18369.1"/>
    <property type="molecule type" value="Genomic_DNA"/>
</dbReference>
<sequence length="51" mass="6212">MEYFSFFKLELEKSRIFDGRTTDFLFLIFAKMGFSITEWVMDLATTLYRVR</sequence>
<name>A0A1H3R0B7_9BACT</name>
<keyword evidence="2" id="KW-1185">Reference proteome</keyword>
<evidence type="ECO:0000313" key="2">
    <source>
        <dbReference type="Proteomes" id="UP000199663"/>
    </source>
</evidence>
<reference evidence="1 2" key="1">
    <citation type="submission" date="2016-10" db="EMBL/GenBank/DDBJ databases">
        <authorList>
            <person name="Varghese N."/>
            <person name="Submissions S."/>
        </authorList>
    </citation>
    <scope>NUCLEOTIDE SEQUENCE [LARGE SCALE GENOMIC DNA]</scope>
    <source>
        <strain evidence="1 2">DSM 17997</strain>
    </source>
</reference>
<accession>A0A1H3R0B7</accession>
<gene>
    <name evidence="1" type="ORF">SAMN05444412_10776</name>
</gene>
<organism evidence="1 2">
    <name type="scientific">Rhodonellum ikkaensis</name>
    <dbReference type="NCBI Taxonomy" id="336829"/>
    <lineage>
        <taxon>Bacteria</taxon>
        <taxon>Pseudomonadati</taxon>
        <taxon>Bacteroidota</taxon>
        <taxon>Cytophagia</taxon>
        <taxon>Cytophagales</taxon>
        <taxon>Cytophagaceae</taxon>
        <taxon>Rhodonellum</taxon>
    </lineage>
</organism>
<comment type="caution">
    <text evidence="1">The sequence shown here is derived from an EMBL/GenBank/DDBJ whole genome shotgun (WGS) entry which is preliminary data.</text>
</comment>
<protein>
    <submittedName>
        <fullName evidence="1">Uncharacterized protein</fullName>
    </submittedName>
</protein>